<accession>A0ABV5KR26</accession>
<feature type="transmembrane region" description="Helical" evidence="1">
    <location>
        <begin position="248"/>
        <end position="268"/>
    </location>
</feature>
<organism evidence="2 3">
    <name type="scientific">Paenibacillus aurantiacus</name>
    <dbReference type="NCBI Taxonomy" id="1936118"/>
    <lineage>
        <taxon>Bacteria</taxon>
        <taxon>Bacillati</taxon>
        <taxon>Bacillota</taxon>
        <taxon>Bacilli</taxon>
        <taxon>Bacillales</taxon>
        <taxon>Paenibacillaceae</taxon>
        <taxon>Paenibacillus</taxon>
    </lineage>
</organism>
<protein>
    <submittedName>
        <fullName evidence="2">Permease prefix domain 1-containing protein</fullName>
    </submittedName>
</protein>
<evidence type="ECO:0000313" key="3">
    <source>
        <dbReference type="Proteomes" id="UP001589747"/>
    </source>
</evidence>
<dbReference type="RefSeq" id="WP_377496225.1">
    <property type="nucleotide sequence ID" value="NZ_JBHMDO010000028.1"/>
</dbReference>
<name>A0ABV5KR26_9BACL</name>
<evidence type="ECO:0000313" key="2">
    <source>
        <dbReference type="EMBL" id="MFB9327674.1"/>
    </source>
</evidence>
<keyword evidence="1" id="KW-1133">Transmembrane helix</keyword>
<comment type="caution">
    <text evidence="2">The sequence shown here is derived from an EMBL/GenBank/DDBJ whole genome shotgun (WGS) entry which is preliminary data.</text>
</comment>
<reference evidence="2 3" key="1">
    <citation type="submission" date="2024-09" db="EMBL/GenBank/DDBJ databases">
        <authorList>
            <person name="Sun Q."/>
            <person name="Mori K."/>
        </authorList>
    </citation>
    <scope>NUCLEOTIDE SEQUENCE [LARGE SCALE GENOMIC DNA]</scope>
    <source>
        <strain evidence="2 3">TISTR 2452</strain>
    </source>
</reference>
<sequence length="311" mass="35847">MSEQPISPQTSARISAYVERISRRINEPKAVVADFREEMTTNLMSSLRELIREGYPEKQAIRQAIARFGDSQDVTKELKQHYRLKWRHSAAVLAVCFAALLASTVILGGLIGFWNERMVDKYTQEFHHIAEKEFTTPLNLSFSAELKRELAEWADRQWGVYGVAITNGPAFTKEPYNPILYVHGKDTETTRYLNDLLRESRLSSTPHRTFLVHMIVSSYYSGQETGKVDLSRANYTVHVAMRYFNYTFFYTLGIVLFLCYWLVFALWASAKAYADKRGSLYIILLFAALNVIGYSIYACILNRSYQRPYSS</sequence>
<feature type="transmembrane region" description="Helical" evidence="1">
    <location>
        <begin position="90"/>
        <end position="114"/>
    </location>
</feature>
<dbReference type="Proteomes" id="UP001589747">
    <property type="component" value="Unassembled WGS sequence"/>
</dbReference>
<gene>
    <name evidence="2" type="ORF">ACFFSY_17235</name>
</gene>
<keyword evidence="1" id="KW-0472">Membrane</keyword>
<dbReference type="EMBL" id="JBHMDO010000028">
    <property type="protein sequence ID" value="MFB9327674.1"/>
    <property type="molecule type" value="Genomic_DNA"/>
</dbReference>
<dbReference type="InterPro" id="IPR047928">
    <property type="entry name" value="Perm_prefix_1"/>
</dbReference>
<proteinExistence type="predicted"/>
<dbReference type="NCBIfam" id="NF038403">
    <property type="entry name" value="perm_prefix_1"/>
    <property type="match status" value="1"/>
</dbReference>
<evidence type="ECO:0000256" key="1">
    <source>
        <dbReference type="SAM" id="Phobius"/>
    </source>
</evidence>
<keyword evidence="1" id="KW-0812">Transmembrane</keyword>
<keyword evidence="3" id="KW-1185">Reference proteome</keyword>
<feature type="transmembrane region" description="Helical" evidence="1">
    <location>
        <begin position="280"/>
        <end position="301"/>
    </location>
</feature>